<dbReference type="EMBL" id="RKQG01000001">
    <property type="protein sequence ID" value="RPE36890.1"/>
    <property type="molecule type" value="Genomic_DNA"/>
</dbReference>
<dbReference type="PRINTS" id="PR00359">
    <property type="entry name" value="BP450"/>
</dbReference>
<dbReference type="RefSeq" id="WP_162870123.1">
    <property type="nucleotide sequence ID" value="NZ_RJVJ01000001.1"/>
</dbReference>
<dbReference type="CDD" id="cd11029">
    <property type="entry name" value="CYP107-like"/>
    <property type="match status" value="1"/>
</dbReference>
<dbReference type="InterPro" id="IPR036396">
    <property type="entry name" value="Cyt_P450_sf"/>
</dbReference>
<evidence type="ECO:0000256" key="1">
    <source>
        <dbReference type="ARBA" id="ARBA00010617"/>
    </source>
</evidence>
<proteinExistence type="inferred from homology"/>
<dbReference type="EMBL" id="RJVJ01000001">
    <property type="protein sequence ID" value="ROR46721.1"/>
    <property type="molecule type" value="Genomic_DNA"/>
</dbReference>
<gene>
    <name evidence="9" type="ORF">EDD38_5271</name>
    <name evidence="8" type="ORF">EDD39_5006</name>
</gene>
<dbReference type="PRINTS" id="PR00385">
    <property type="entry name" value="P450"/>
</dbReference>
<dbReference type="Proteomes" id="UP000266906">
    <property type="component" value="Unassembled WGS sequence"/>
</dbReference>
<evidence type="ECO:0000313" key="11">
    <source>
        <dbReference type="Proteomes" id="UP000267408"/>
    </source>
</evidence>
<comment type="caution">
    <text evidence="9">The sequence shown here is derived from an EMBL/GenBank/DDBJ whole genome shotgun (WGS) entry which is preliminary data.</text>
</comment>
<comment type="similarity">
    <text evidence="1 7">Belongs to the cytochrome P450 family.</text>
</comment>
<dbReference type="Proteomes" id="UP000267408">
    <property type="component" value="Unassembled WGS sequence"/>
</dbReference>
<dbReference type="GO" id="GO:0020037">
    <property type="term" value="F:heme binding"/>
    <property type="evidence" value="ECO:0007669"/>
    <property type="project" value="InterPro"/>
</dbReference>
<dbReference type="PANTHER" id="PTHR46696">
    <property type="entry name" value="P450, PUTATIVE (EUROFUNG)-RELATED"/>
    <property type="match status" value="1"/>
</dbReference>
<dbReference type="SUPFAM" id="SSF48264">
    <property type="entry name" value="Cytochrome P450"/>
    <property type="match status" value="1"/>
</dbReference>
<dbReference type="GO" id="GO:0004497">
    <property type="term" value="F:monooxygenase activity"/>
    <property type="evidence" value="ECO:0007669"/>
    <property type="project" value="UniProtKB-KW"/>
</dbReference>
<keyword evidence="2 7" id="KW-0349">Heme</keyword>
<evidence type="ECO:0000256" key="7">
    <source>
        <dbReference type="RuleBase" id="RU000461"/>
    </source>
</evidence>
<evidence type="ECO:0000256" key="2">
    <source>
        <dbReference type="ARBA" id="ARBA00022617"/>
    </source>
</evidence>
<organism evidence="9 10">
    <name type="scientific">Kitasatospora cineracea</name>
    <dbReference type="NCBI Taxonomy" id="88074"/>
    <lineage>
        <taxon>Bacteria</taxon>
        <taxon>Bacillati</taxon>
        <taxon>Actinomycetota</taxon>
        <taxon>Actinomycetes</taxon>
        <taxon>Kitasatosporales</taxon>
        <taxon>Streptomycetaceae</taxon>
        <taxon>Kitasatospora</taxon>
    </lineage>
</organism>
<keyword evidence="10" id="KW-1185">Reference proteome</keyword>
<dbReference type="Gene3D" id="1.10.630.10">
    <property type="entry name" value="Cytochrome P450"/>
    <property type="match status" value="1"/>
</dbReference>
<keyword evidence="3 7" id="KW-0479">Metal-binding</keyword>
<reference evidence="10 11" key="1">
    <citation type="submission" date="2018-11" db="EMBL/GenBank/DDBJ databases">
        <title>Sequencing the genomes of 1000 actinobacteria strains.</title>
        <authorList>
            <person name="Klenk H.-P."/>
        </authorList>
    </citation>
    <scope>NUCLEOTIDE SEQUENCE [LARGE SCALE GENOMIC DNA]</scope>
    <source>
        <strain evidence="8 11">DSM 44780</strain>
        <strain evidence="9 10">DSM 44781</strain>
    </source>
</reference>
<accession>A0A3N4SE40</accession>
<evidence type="ECO:0000256" key="5">
    <source>
        <dbReference type="ARBA" id="ARBA00023004"/>
    </source>
</evidence>
<protein>
    <submittedName>
        <fullName evidence="9">Cytochrome P450</fullName>
    </submittedName>
</protein>
<dbReference type="InterPro" id="IPR017972">
    <property type="entry name" value="Cyt_P450_CS"/>
</dbReference>
<sequence length="414" mass="45552">MDTQRCPYRLDPVGTDLHGETAALRATGPAAPIELPGGVPAWSVTDPALIKRLLTDPRVSKDAHQHWTADLAGEIPADWQLRMWTDVRNALTAYGDEHGRLRRLIGPAFTARRIRALAPRIERIAADLLDRLAAHPPGRTVDLRAEFTWVLPLMVVNTLLGVPDEMHDAFRSTVGRLFETGTGPEESVRNGEAVYVQLALLVEAKRKNPGEDVTSALIQARDEETGTTLGERELLDSLLLLIGAGHETTVNLLGSAVVQLLTHPDQLDRVRADPERWTDAVEETLRHQPPVANILPRFAVEDIHDEATGLTFARGDLLVVNFLATGRDTDLHGADAAEYDHTRATRRDHLSFGHGIHYCLGAELARLESRIALAALFDRFPDLALAVPADELRPVESFISNGPRELPVLLHGRP</sequence>
<keyword evidence="5 7" id="KW-0408">Iron</keyword>
<dbReference type="InterPro" id="IPR002397">
    <property type="entry name" value="Cyt_P450_B"/>
</dbReference>
<keyword evidence="6 7" id="KW-0503">Monooxygenase</keyword>
<evidence type="ECO:0000313" key="10">
    <source>
        <dbReference type="Proteomes" id="UP000266906"/>
    </source>
</evidence>
<dbReference type="Pfam" id="PF00067">
    <property type="entry name" value="p450"/>
    <property type="match status" value="1"/>
</dbReference>
<accession>A0A8G1UME3</accession>
<dbReference type="PANTHER" id="PTHR46696:SF1">
    <property type="entry name" value="CYTOCHROME P450 YJIB-RELATED"/>
    <property type="match status" value="1"/>
</dbReference>
<dbReference type="InterPro" id="IPR001128">
    <property type="entry name" value="Cyt_P450"/>
</dbReference>
<dbReference type="GO" id="GO:0005506">
    <property type="term" value="F:iron ion binding"/>
    <property type="evidence" value="ECO:0007669"/>
    <property type="project" value="InterPro"/>
</dbReference>
<evidence type="ECO:0000256" key="3">
    <source>
        <dbReference type="ARBA" id="ARBA00022723"/>
    </source>
</evidence>
<dbReference type="AlphaFoldDB" id="A0A3N4SE40"/>
<dbReference type="GO" id="GO:0016705">
    <property type="term" value="F:oxidoreductase activity, acting on paired donors, with incorporation or reduction of molecular oxygen"/>
    <property type="evidence" value="ECO:0007669"/>
    <property type="project" value="InterPro"/>
</dbReference>
<keyword evidence="4 7" id="KW-0560">Oxidoreductase</keyword>
<evidence type="ECO:0000256" key="4">
    <source>
        <dbReference type="ARBA" id="ARBA00023002"/>
    </source>
</evidence>
<evidence type="ECO:0000313" key="9">
    <source>
        <dbReference type="EMBL" id="RPE36890.1"/>
    </source>
</evidence>
<dbReference type="PROSITE" id="PS00086">
    <property type="entry name" value="CYTOCHROME_P450"/>
    <property type="match status" value="1"/>
</dbReference>
<evidence type="ECO:0000256" key="6">
    <source>
        <dbReference type="ARBA" id="ARBA00023033"/>
    </source>
</evidence>
<dbReference type="FunFam" id="1.10.630.10:FF:000018">
    <property type="entry name" value="Cytochrome P450 monooxygenase"/>
    <property type="match status" value="1"/>
</dbReference>
<name>A0A3N4SE40_9ACTN</name>
<evidence type="ECO:0000313" key="8">
    <source>
        <dbReference type="EMBL" id="ROR46721.1"/>
    </source>
</evidence>